<dbReference type="AlphaFoldDB" id="A0A7X4GQP0"/>
<dbReference type="EMBL" id="WWCK01000002">
    <property type="protein sequence ID" value="MYM66884.1"/>
    <property type="molecule type" value="Genomic_DNA"/>
</dbReference>
<organism evidence="3 4">
    <name type="scientific">Duganella rivi</name>
    <dbReference type="NCBI Taxonomy" id="2666083"/>
    <lineage>
        <taxon>Bacteria</taxon>
        <taxon>Pseudomonadati</taxon>
        <taxon>Pseudomonadota</taxon>
        <taxon>Betaproteobacteria</taxon>
        <taxon>Burkholderiales</taxon>
        <taxon>Oxalobacteraceae</taxon>
        <taxon>Telluria group</taxon>
        <taxon>Duganella</taxon>
    </lineage>
</organism>
<accession>A0A7X4GQP0</accession>
<evidence type="ECO:0000256" key="2">
    <source>
        <dbReference type="SAM" id="SignalP"/>
    </source>
</evidence>
<evidence type="ECO:0000313" key="3">
    <source>
        <dbReference type="EMBL" id="MYM66884.1"/>
    </source>
</evidence>
<sequence>MPKYLFIALFIACGLSGCADVPTTSSAAANQSAAAAPACSTDEPSTGSRLGKKRCS</sequence>
<feature type="chain" id="PRO_5030726262" description="Lipoprotein" evidence="2">
    <location>
        <begin position="20"/>
        <end position="56"/>
    </location>
</feature>
<evidence type="ECO:0008006" key="5">
    <source>
        <dbReference type="Google" id="ProtNLM"/>
    </source>
</evidence>
<feature type="region of interest" description="Disordered" evidence="1">
    <location>
        <begin position="33"/>
        <end position="56"/>
    </location>
</feature>
<keyword evidence="4" id="KW-1185">Reference proteome</keyword>
<feature type="signal peptide" evidence="2">
    <location>
        <begin position="1"/>
        <end position="19"/>
    </location>
</feature>
<reference evidence="3 4" key="1">
    <citation type="submission" date="2019-12" db="EMBL/GenBank/DDBJ databases">
        <title>Novel species isolated from a subtropical stream in China.</title>
        <authorList>
            <person name="Lu H."/>
        </authorList>
    </citation>
    <scope>NUCLEOTIDE SEQUENCE [LARGE SCALE GENOMIC DNA]</scope>
    <source>
        <strain evidence="3 4">FT55W</strain>
    </source>
</reference>
<dbReference type="PROSITE" id="PS51257">
    <property type="entry name" value="PROKAR_LIPOPROTEIN"/>
    <property type="match status" value="1"/>
</dbReference>
<proteinExistence type="predicted"/>
<evidence type="ECO:0000313" key="4">
    <source>
        <dbReference type="Proteomes" id="UP000450012"/>
    </source>
</evidence>
<name>A0A7X4GQP0_9BURK</name>
<evidence type="ECO:0000256" key="1">
    <source>
        <dbReference type="SAM" id="MobiDB-lite"/>
    </source>
</evidence>
<gene>
    <name evidence="3" type="ORF">GTP45_08585</name>
</gene>
<protein>
    <recommendedName>
        <fullName evidence="5">Lipoprotein</fullName>
    </recommendedName>
</protein>
<comment type="caution">
    <text evidence="3">The sequence shown here is derived from an EMBL/GenBank/DDBJ whole genome shotgun (WGS) entry which is preliminary data.</text>
</comment>
<dbReference type="RefSeq" id="WP_161013416.1">
    <property type="nucleotide sequence ID" value="NZ_WWCK01000002.1"/>
</dbReference>
<keyword evidence="2" id="KW-0732">Signal</keyword>
<dbReference type="Proteomes" id="UP000450012">
    <property type="component" value="Unassembled WGS sequence"/>
</dbReference>